<sequence length="663" mass="73916">MTAPVLPLLKESKVDVLIIGAGPAGYMAALWLARLGIKTKFIDKRSTKIFTGQADGLQPRVLEVFETFGFVDRALKEVAVGYEACFYEPDENGRIRRVDKLPEGVPGISRFNGSVIHQGRIETWLSDAIDEFSGGAIRVQRPLLPESLEIDAADADSPTAYPVRVVLKKLEDDNAAPEQYGHKVQNGLYRQFDGDQTNPAKSDTGEHQEVVRAKYVLGCDGAHSWVRQQLGIEHRGETTDYVWGVLDITPVTDFPDIRKRCSIHSQNDGSIMLIPRENGIVRLYIQLRQVDHHGDGNGDDSVPAGEKKSARVDRSKLTAEHILATAQKIFQPYSLEVAEMHWFTAYQIGQRVATAFQKDQRVFIAGDACHTHSPKAGQGMNVSMMDTFNLAWKIGYVVKGLARPSILATYELERRAVAEDLIAYDLKLSRLFSSKPGDISTNDFRRVIDKGSAFTTGCTVNYDASLLVDKPAGQPRDVPYHSALATKLAIGMRLPDVRLVMQSDARPLFINQQLPSTGEFRLLIFIGDYAQVPPLKKQMDDIGEYLARPENSLQRLRADSILQLMLIHASPQSKVEWDDFPLVFRPRDKRGLMNYWLVFGDTPSPHAQTGDAYEQYGIQRDVGAVVVLRPDGYVAKVAEPTVKGVKDIWEWLAGFIVDLKPSI</sequence>
<evidence type="ECO:0000313" key="8">
    <source>
        <dbReference type="Proteomes" id="UP001244011"/>
    </source>
</evidence>
<name>A0AAJ0BVA0_9PEZI</name>
<dbReference type="AlphaFoldDB" id="A0AAJ0BVA0"/>
<evidence type="ECO:0000259" key="6">
    <source>
        <dbReference type="Pfam" id="PF07976"/>
    </source>
</evidence>
<evidence type="ECO:0000256" key="1">
    <source>
        <dbReference type="ARBA" id="ARBA00007801"/>
    </source>
</evidence>
<dbReference type="PANTHER" id="PTHR43004">
    <property type="entry name" value="TRK SYSTEM POTASSIUM UPTAKE PROTEIN"/>
    <property type="match status" value="1"/>
</dbReference>
<evidence type="ECO:0000256" key="2">
    <source>
        <dbReference type="ARBA" id="ARBA00022630"/>
    </source>
</evidence>
<dbReference type="SUPFAM" id="SSF54373">
    <property type="entry name" value="FAD-linked reductases, C-terminal domain"/>
    <property type="match status" value="1"/>
</dbReference>
<gene>
    <name evidence="7" type="ORF">QBC33DRAFT_612524</name>
</gene>
<accession>A0AAJ0BVA0</accession>
<proteinExistence type="inferred from homology"/>
<dbReference type="Gene3D" id="3.50.50.60">
    <property type="entry name" value="FAD/NAD(P)-binding domain"/>
    <property type="match status" value="1"/>
</dbReference>
<evidence type="ECO:0000256" key="4">
    <source>
        <dbReference type="ARBA" id="ARBA00023002"/>
    </source>
</evidence>
<dbReference type="SUPFAM" id="SSF51905">
    <property type="entry name" value="FAD/NAD(P)-binding domain"/>
    <property type="match status" value="1"/>
</dbReference>
<keyword evidence="3" id="KW-0274">FAD</keyword>
<dbReference type="SUPFAM" id="SSF52833">
    <property type="entry name" value="Thioredoxin-like"/>
    <property type="match status" value="1"/>
</dbReference>
<dbReference type="Pfam" id="PF07976">
    <property type="entry name" value="Phe_hydrox_dim"/>
    <property type="match status" value="1"/>
</dbReference>
<protein>
    <submittedName>
        <fullName evidence="7">FAD binding domain-containing protein</fullName>
    </submittedName>
</protein>
<dbReference type="Proteomes" id="UP001244011">
    <property type="component" value="Unassembled WGS sequence"/>
</dbReference>
<dbReference type="InterPro" id="IPR050641">
    <property type="entry name" value="RIFMO-like"/>
</dbReference>
<reference evidence="7" key="1">
    <citation type="submission" date="2023-06" db="EMBL/GenBank/DDBJ databases">
        <title>Genome-scale phylogeny and comparative genomics of the fungal order Sordariales.</title>
        <authorList>
            <consortium name="Lawrence Berkeley National Laboratory"/>
            <person name="Hensen N."/>
            <person name="Bonometti L."/>
            <person name="Westerberg I."/>
            <person name="Brannstrom I.O."/>
            <person name="Guillou S."/>
            <person name="Cros-Aarteil S."/>
            <person name="Calhoun S."/>
            <person name="Haridas S."/>
            <person name="Kuo A."/>
            <person name="Mondo S."/>
            <person name="Pangilinan J."/>
            <person name="Riley R."/>
            <person name="Labutti K."/>
            <person name="Andreopoulos B."/>
            <person name="Lipzen A."/>
            <person name="Chen C."/>
            <person name="Yanf M."/>
            <person name="Daum C."/>
            <person name="Ng V."/>
            <person name="Clum A."/>
            <person name="Steindorff A."/>
            <person name="Ohm R."/>
            <person name="Martin F."/>
            <person name="Silar P."/>
            <person name="Natvig D."/>
            <person name="Lalanne C."/>
            <person name="Gautier V."/>
            <person name="Ament-Velasquez S.L."/>
            <person name="Kruys A."/>
            <person name="Hutchinson M.I."/>
            <person name="Powell A.J."/>
            <person name="Barry K."/>
            <person name="Miller A.N."/>
            <person name="Grigoriev I.V."/>
            <person name="Debuchy R."/>
            <person name="Gladieux P."/>
            <person name="Thoren M.H."/>
            <person name="Johannesson H."/>
        </authorList>
    </citation>
    <scope>NUCLEOTIDE SEQUENCE</scope>
    <source>
        <strain evidence="7">8032-3</strain>
    </source>
</reference>
<evidence type="ECO:0000256" key="3">
    <source>
        <dbReference type="ARBA" id="ARBA00022827"/>
    </source>
</evidence>
<keyword evidence="2" id="KW-0285">Flavoprotein</keyword>
<dbReference type="RefSeq" id="XP_060281342.1">
    <property type="nucleotide sequence ID" value="XM_060432487.1"/>
</dbReference>
<dbReference type="GeneID" id="85315674"/>
<keyword evidence="8" id="KW-1185">Reference proteome</keyword>
<dbReference type="Pfam" id="PF01494">
    <property type="entry name" value="FAD_binding_3"/>
    <property type="match status" value="1"/>
</dbReference>
<dbReference type="GO" id="GO:0071949">
    <property type="term" value="F:FAD binding"/>
    <property type="evidence" value="ECO:0007669"/>
    <property type="project" value="InterPro"/>
</dbReference>
<dbReference type="InterPro" id="IPR036249">
    <property type="entry name" value="Thioredoxin-like_sf"/>
</dbReference>
<dbReference type="PANTHER" id="PTHR43004:SF20">
    <property type="entry name" value="2-MONOOXYGENASE, PUTATIVE (AFU_ORTHOLOGUE AFUA_1G13660)-RELATED"/>
    <property type="match status" value="1"/>
</dbReference>
<dbReference type="InterPro" id="IPR002938">
    <property type="entry name" value="FAD-bd"/>
</dbReference>
<feature type="domain" description="FAD-binding" evidence="5">
    <location>
        <begin position="13"/>
        <end position="422"/>
    </location>
</feature>
<evidence type="ECO:0000259" key="5">
    <source>
        <dbReference type="Pfam" id="PF01494"/>
    </source>
</evidence>
<dbReference type="Gene3D" id="3.30.9.10">
    <property type="entry name" value="D-Amino Acid Oxidase, subunit A, domain 2"/>
    <property type="match status" value="1"/>
</dbReference>
<feature type="domain" description="Phenol hydroxylase-like C-terminal dimerisation" evidence="6">
    <location>
        <begin position="460"/>
        <end position="657"/>
    </location>
</feature>
<dbReference type="InterPro" id="IPR038220">
    <property type="entry name" value="PHOX_C_sf"/>
</dbReference>
<dbReference type="Gene3D" id="3.40.30.20">
    <property type="match status" value="1"/>
</dbReference>
<dbReference type="InterPro" id="IPR036188">
    <property type="entry name" value="FAD/NAD-bd_sf"/>
</dbReference>
<dbReference type="CDD" id="cd02979">
    <property type="entry name" value="PHOX_C"/>
    <property type="match status" value="1"/>
</dbReference>
<dbReference type="PRINTS" id="PR00420">
    <property type="entry name" value="RNGMNOXGNASE"/>
</dbReference>
<dbReference type="GO" id="GO:0016709">
    <property type="term" value="F:oxidoreductase activity, acting on paired donors, with incorporation or reduction of molecular oxygen, NAD(P)H as one donor, and incorporation of one atom of oxygen"/>
    <property type="evidence" value="ECO:0007669"/>
    <property type="project" value="UniProtKB-ARBA"/>
</dbReference>
<dbReference type="EMBL" id="MU839016">
    <property type="protein sequence ID" value="KAK1765129.1"/>
    <property type="molecule type" value="Genomic_DNA"/>
</dbReference>
<evidence type="ECO:0000313" key="7">
    <source>
        <dbReference type="EMBL" id="KAK1765129.1"/>
    </source>
</evidence>
<dbReference type="InterPro" id="IPR012941">
    <property type="entry name" value="Phe_hydrox_C_dim_dom"/>
</dbReference>
<comment type="similarity">
    <text evidence="1">Belongs to the PheA/TfdB FAD monooxygenase family.</text>
</comment>
<comment type="caution">
    <text evidence="7">The sequence shown here is derived from an EMBL/GenBank/DDBJ whole genome shotgun (WGS) entry which is preliminary data.</text>
</comment>
<organism evidence="7 8">
    <name type="scientific">Phialemonium atrogriseum</name>
    <dbReference type="NCBI Taxonomy" id="1093897"/>
    <lineage>
        <taxon>Eukaryota</taxon>
        <taxon>Fungi</taxon>
        <taxon>Dikarya</taxon>
        <taxon>Ascomycota</taxon>
        <taxon>Pezizomycotina</taxon>
        <taxon>Sordariomycetes</taxon>
        <taxon>Sordariomycetidae</taxon>
        <taxon>Cephalothecales</taxon>
        <taxon>Cephalothecaceae</taxon>
        <taxon>Phialemonium</taxon>
    </lineage>
</organism>
<keyword evidence="4" id="KW-0560">Oxidoreductase</keyword>